<dbReference type="SUPFAM" id="SSF48008">
    <property type="entry name" value="GntR ligand-binding domain-like"/>
    <property type="match status" value="1"/>
</dbReference>
<evidence type="ECO:0000256" key="1">
    <source>
        <dbReference type="ARBA" id="ARBA00023015"/>
    </source>
</evidence>
<dbReference type="InterPro" id="IPR036390">
    <property type="entry name" value="WH_DNA-bd_sf"/>
</dbReference>
<evidence type="ECO:0000313" key="5">
    <source>
        <dbReference type="EMBL" id="OZI29016.1"/>
    </source>
</evidence>
<evidence type="ECO:0000256" key="3">
    <source>
        <dbReference type="ARBA" id="ARBA00023163"/>
    </source>
</evidence>
<keyword evidence="3" id="KW-0804">Transcription</keyword>
<reference evidence="5 6" key="1">
    <citation type="submission" date="2017-05" db="EMBL/GenBank/DDBJ databases">
        <title>Complete and WGS of Bordetella genogroups.</title>
        <authorList>
            <person name="Spilker T."/>
            <person name="LiPuma J."/>
        </authorList>
    </citation>
    <scope>NUCLEOTIDE SEQUENCE [LARGE SCALE GENOMIC DNA]</scope>
    <source>
        <strain evidence="5 6">AU17610</strain>
    </source>
</reference>
<dbReference type="PROSITE" id="PS50949">
    <property type="entry name" value="HTH_GNTR"/>
    <property type="match status" value="1"/>
</dbReference>
<keyword evidence="2" id="KW-0238">DNA-binding</keyword>
<dbReference type="PANTHER" id="PTHR43537">
    <property type="entry name" value="TRANSCRIPTIONAL REGULATOR, GNTR FAMILY"/>
    <property type="match status" value="1"/>
</dbReference>
<keyword evidence="1" id="KW-0805">Transcription regulation</keyword>
<dbReference type="OrthoDB" id="5450856at2"/>
<dbReference type="Gene3D" id="1.20.120.530">
    <property type="entry name" value="GntR ligand-binding domain-like"/>
    <property type="match status" value="1"/>
</dbReference>
<evidence type="ECO:0000259" key="4">
    <source>
        <dbReference type="PROSITE" id="PS50949"/>
    </source>
</evidence>
<dbReference type="SUPFAM" id="SSF46785">
    <property type="entry name" value="Winged helix' DNA-binding domain"/>
    <property type="match status" value="1"/>
</dbReference>
<dbReference type="SMART" id="SM00895">
    <property type="entry name" value="FCD"/>
    <property type="match status" value="1"/>
</dbReference>
<evidence type="ECO:0000256" key="2">
    <source>
        <dbReference type="ARBA" id="ARBA00023125"/>
    </source>
</evidence>
<dbReference type="RefSeq" id="WP_094828942.1">
    <property type="nucleotide sequence ID" value="NZ_NEVL01000006.1"/>
</dbReference>
<dbReference type="GO" id="GO:0003677">
    <property type="term" value="F:DNA binding"/>
    <property type="evidence" value="ECO:0007669"/>
    <property type="project" value="UniProtKB-KW"/>
</dbReference>
<dbReference type="AlphaFoldDB" id="A0A261RVB3"/>
<protein>
    <submittedName>
        <fullName evidence="5">GntR family transcriptional regulator</fullName>
    </submittedName>
</protein>
<dbReference type="CDD" id="cd07377">
    <property type="entry name" value="WHTH_GntR"/>
    <property type="match status" value="1"/>
</dbReference>
<sequence length="233" mass="25260">MLTHSLTLTDRVAGRIAEQIAQGFYAVGAKLPAGRDLAREFGVSAAVIREATERLRAQGLVRSRQGSGCVVLARTTHQGFQVTFDTGMDRAQLAEVIELRMELEGGAAALAARRRTPDDLQALRGALAELGRHLDDPERGVEHDLAFHRAIAQATHNASYRQLLQYLNLQLRQAVHTARSNTQRQPGLAARVHQEHEAVLAAIEAGDADAARQAVRQHLRNAAARLQLAPAGA</sequence>
<accession>A0A261RVB3</accession>
<dbReference type="PANTHER" id="PTHR43537:SF44">
    <property type="entry name" value="GNTR FAMILY REGULATORY PROTEIN"/>
    <property type="match status" value="1"/>
</dbReference>
<dbReference type="Proteomes" id="UP000217005">
    <property type="component" value="Unassembled WGS sequence"/>
</dbReference>
<dbReference type="InterPro" id="IPR036388">
    <property type="entry name" value="WH-like_DNA-bd_sf"/>
</dbReference>
<dbReference type="GO" id="GO:0003700">
    <property type="term" value="F:DNA-binding transcription factor activity"/>
    <property type="evidence" value="ECO:0007669"/>
    <property type="project" value="InterPro"/>
</dbReference>
<dbReference type="Pfam" id="PF00392">
    <property type="entry name" value="GntR"/>
    <property type="match status" value="1"/>
</dbReference>
<dbReference type="InterPro" id="IPR000524">
    <property type="entry name" value="Tscrpt_reg_HTH_GntR"/>
</dbReference>
<dbReference type="InterPro" id="IPR008920">
    <property type="entry name" value="TF_FadR/GntR_C"/>
</dbReference>
<dbReference type="SMART" id="SM00345">
    <property type="entry name" value="HTH_GNTR"/>
    <property type="match status" value="1"/>
</dbReference>
<dbReference type="PRINTS" id="PR00035">
    <property type="entry name" value="HTHGNTR"/>
</dbReference>
<gene>
    <name evidence="5" type="ORF">CEG14_24145</name>
</gene>
<comment type="caution">
    <text evidence="5">The sequence shown here is derived from an EMBL/GenBank/DDBJ whole genome shotgun (WGS) entry which is preliminary data.</text>
</comment>
<dbReference type="Gene3D" id="1.10.10.10">
    <property type="entry name" value="Winged helix-like DNA-binding domain superfamily/Winged helix DNA-binding domain"/>
    <property type="match status" value="1"/>
</dbReference>
<dbReference type="InterPro" id="IPR011711">
    <property type="entry name" value="GntR_C"/>
</dbReference>
<evidence type="ECO:0000313" key="6">
    <source>
        <dbReference type="Proteomes" id="UP000217005"/>
    </source>
</evidence>
<dbReference type="EMBL" id="NEVL01000006">
    <property type="protein sequence ID" value="OZI29016.1"/>
    <property type="molecule type" value="Genomic_DNA"/>
</dbReference>
<proteinExistence type="predicted"/>
<organism evidence="5 6">
    <name type="scientific">Bordetella genomosp. 1</name>
    <dbReference type="NCBI Taxonomy" id="1395607"/>
    <lineage>
        <taxon>Bacteria</taxon>
        <taxon>Pseudomonadati</taxon>
        <taxon>Pseudomonadota</taxon>
        <taxon>Betaproteobacteria</taxon>
        <taxon>Burkholderiales</taxon>
        <taxon>Alcaligenaceae</taxon>
        <taxon>Bordetella</taxon>
    </lineage>
</organism>
<name>A0A261RVB3_9BORD</name>
<dbReference type="Pfam" id="PF07729">
    <property type="entry name" value="FCD"/>
    <property type="match status" value="1"/>
</dbReference>
<feature type="domain" description="HTH gntR-type" evidence="4">
    <location>
        <begin position="6"/>
        <end position="74"/>
    </location>
</feature>